<evidence type="ECO:0000256" key="2">
    <source>
        <dbReference type="ARBA" id="ARBA00010337"/>
    </source>
</evidence>
<dbReference type="PANTHER" id="PTHR19302:SF27">
    <property type="entry name" value="GAMMA-TUBULIN COMPLEX COMPONENT 4"/>
    <property type="match status" value="1"/>
</dbReference>
<keyword evidence="5 6" id="KW-0206">Cytoskeleton</keyword>
<organism evidence="9 10">
    <name type="scientific">Trypanosoma congolense (strain IL3000)</name>
    <dbReference type="NCBI Taxonomy" id="1068625"/>
    <lineage>
        <taxon>Eukaryota</taxon>
        <taxon>Discoba</taxon>
        <taxon>Euglenozoa</taxon>
        <taxon>Kinetoplastea</taxon>
        <taxon>Metakinetoplastina</taxon>
        <taxon>Trypanosomatida</taxon>
        <taxon>Trypanosomatidae</taxon>
        <taxon>Trypanosoma</taxon>
        <taxon>Nannomonas</taxon>
    </lineage>
</organism>
<gene>
    <name evidence="9" type="ORF">TCIL3000_0_53470</name>
</gene>
<keyword evidence="3 6" id="KW-0963">Cytoplasm</keyword>
<sequence>MGAQDEAADAVFRSIYHPSLCVGGALAVDELETRVEEAHALWSKALWLKVSRQADLQKHLEAIRAMFLCHRGDLWHAFVESAFPSLVDNAVSRSILPEAAVNRVVADAFAYALEVSGLGDVHVFERFSVFARPPMEFEMSDTLRSIEDTARTILSYTRGLGLHYVPPRGLQLVVSEKAMEYYQRIFSFHISRRFSLHALHSVRGLFSEALITNKHPSSELRRAFAIMHLLLFIQTTLGYYLQVDVIVLRNTELDRTLEKCKSVKDAKRFLDRYVWHITEGSFISEGSNALLPACEALFQCSFALYVLCKRYRLVSWAVEGARTPVEVSAALAALETRVQQEIVATFTGHLSGTSTRSNEKALWARLDFNRFLSGGLYTGTTTVFQQPKVPVPSSKSGRLGTQGRCKVEHGPKRGCSPILKTGHK</sequence>
<evidence type="ECO:0000256" key="6">
    <source>
        <dbReference type="RuleBase" id="RU363050"/>
    </source>
</evidence>
<evidence type="ECO:0000256" key="1">
    <source>
        <dbReference type="ARBA" id="ARBA00004267"/>
    </source>
</evidence>
<reference evidence="10" key="1">
    <citation type="submission" date="2011-07" db="EMBL/GenBank/DDBJ databases">
        <title>Divergent evolution of antigenic variation in African trypanosomes.</title>
        <authorList>
            <person name="Jackson A.P."/>
            <person name="Berry A."/>
            <person name="Allison H.C."/>
            <person name="Burton P."/>
            <person name="Anderson J."/>
            <person name="Aslett M."/>
            <person name="Brown R."/>
            <person name="Corton N."/>
            <person name="Harris D."/>
            <person name="Hauser H."/>
            <person name="Gamble J."/>
            <person name="Gilderthorp R."/>
            <person name="McQuillan J."/>
            <person name="Quail M.A."/>
            <person name="Sanders M."/>
            <person name="Van Tonder A."/>
            <person name="Ginger M.L."/>
            <person name="Donelson J.E."/>
            <person name="Field M.C."/>
            <person name="Barry J.D."/>
            <person name="Berriman M."/>
            <person name="Hertz-Fowler C."/>
        </authorList>
    </citation>
    <scope>NUCLEOTIDE SEQUENCE [LARGE SCALE GENOMIC DNA]</scope>
    <source>
        <strain evidence="10">IL3000</strain>
    </source>
</reference>
<comment type="caution">
    <text evidence="9">The sequence shown here is derived from an EMBL/GenBank/DDBJ whole genome shotgun (WGS) entry which is preliminary data.</text>
</comment>
<dbReference type="GO" id="GO:0051011">
    <property type="term" value="F:microtubule minus-end binding"/>
    <property type="evidence" value="ECO:0007669"/>
    <property type="project" value="TreeGrafter"/>
</dbReference>
<dbReference type="VEuPathDB" id="TriTrypDB:TcIL3000_0_53470"/>
<evidence type="ECO:0000256" key="3">
    <source>
        <dbReference type="ARBA" id="ARBA00022490"/>
    </source>
</evidence>
<keyword evidence="10" id="KW-1185">Reference proteome</keyword>
<evidence type="ECO:0000256" key="4">
    <source>
        <dbReference type="ARBA" id="ARBA00022701"/>
    </source>
</evidence>
<keyword evidence="4 6" id="KW-0493">Microtubule</keyword>
<dbReference type="Pfam" id="PF04130">
    <property type="entry name" value="GCP_C_terminal"/>
    <property type="match status" value="1"/>
</dbReference>
<evidence type="ECO:0000256" key="7">
    <source>
        <dbReference type="SAM" id="MobiDB-lite"/>
    </source>
</evidence>
<evidence type="ECO:0000259" key="8">
    <source>
        <dbReference type="Pfam" id="PF04130"/>
    </source>
</evidence>
<dbReference type="EMBL" id="CAEQ01001637">
    <property type="protein sequence ID" value="CCD14759.1"/>
    <property type="molecule type" value="Genomic_DNA"/>
</dbReference>
<proteinExistence type="inferred from homology"/>
<dbReference type="PANTHER" id="PTHR19302">
    <property type="entry name" value="GAMMA TUBULIN COMPLEX PROTEIN"/>
    <property type="match status" value="1"/>
</dbReference>
<evidence type="ECO:0000313" key="10">
    <source>
        <dbReference type="Proteomes" id="UP000000702"/>
    </source>
</evidence>
<dbReference type="GO" id="GO:0051321">
    <property type="term" value="P:meiotic cell cycle"/>
    <property type="evidence" value="ECO:0007669"/>
    <property type="project" value="TreeGrafter"/>
</dbReference>
<name>F9WBX2_TRYCI</name>
<dbReference type="GO" id="GO:0000922">
    <property type="term" value="C:spindle pole"/>
    <property type="evidence" value="ECO:0007669"/>
    <property type="project" value="InterPro"/>
</dbReference>
<accession>F9WBX2</accession>
<feature type="region of interest" description="Disordered" evidence="7">
    <location>
        <begin position="389"/>
        <end position="424"/>
    </location>
</feature>
<comment type="similarity">
    <text evidence="2 6">Belongs to the TUBGCP family.</text>
</comment>
<dbReference type="Proteomes" id="UP000000702">
    <property type="component" value="Unassembled WGS sequence"/>
</dbReference>
<dbReference type="AlphaFoldDB" id="F9WBX2"/>
<dbReference type="GO" id="GO:0031122">
    <property type="term" value="P:cytoplasmic microtubule organization"/>
    <property type="evidence" value="ECO:0007669"/>
    <property type="project" value="TreeGrafter"/>
</dbReference>
<dbReference type="GO" id="GO:0005874">
    <property type="term" value="C:microtubule"/>
    <property type="evidence" value="ECO:0007669"/>
    <property type="project" value="UniProtKB-KW"/>
</dbReference>
<protein>
    <recommendedName>
        <fullName evidence="6">Spindle pole body component</fullName>
    </recommendedName>
</protein>
<comment type="subcellular location">
    <subcellularLocation>
        <location evidence="1 6">Cytoplasm</location>
        <location evidence="1 6">Cytoskeleton</location>
        <location evidence="1 6">Microtubule organizing center</location>
    </subcellularLocation>
</comment>
<dbReference type="GO" id="GO:0043015">
    <property type="term" value="F:gamma-tubulin binding"/>
    <property type="evidence" value="ECO:0007669"/>
    <property type="project" value="InterPro"/>
</dbReference>
<dbReference type="InterPro" id="IPR042241">
    <property type="entry name" value="GCP_C_sf"/>
</dbReference>
<evidence type="ECO:0000256" key="5">
    <source>
        <dbReference type="ARBA" id="ARBA00023212"/>
    </source>
</evidence>
<dbReference type="GO" id="GO:0051225">
    <property type="term" value="P:spindle assembly"/>
    <property type="evidence" value="ECO:0007669"/>
    <property type="project" value="TreeGrafter"/>
</dbReference>
<dbReference type="GO" id="GO:0007020">
    <property type="term" value="P:microtubule nucleation"/>
    <property type="evidence" value="ECO:0007669"/>
    <property type="project" value="InterPro"/>
</dbReference>
<dbReference type="GO" id="GO:0000930">
    <property type="term" value="C:gamma-tubulin complex"/>
    <property type="evidence" value="ECO:0007669"/>
    <property type="project" value="TreeGrafter"/>
</dbReference>
<dbReference type="InterPro" id="IPR007259">
    <property type="entry name" value="GCP"/>
</dbReference>
<dbReference type="GO" id="GO:0000278">
    <property type="term" value="P:mitotic cell cycle"/>
    <property type="evidence" value="ECO:0007669"/>
    <property type="project" value="TreeGrafter"/>
</dbReference>
<reference evidence="9 10" key="2">
    <citation type="journal article" date="2012" name="Proc. Natl. Acad. Sci. U.S.A.">
        <title>Antigenic diversity is generated by distinct evolutionary mechanisms in African trypanosome species.</title>
        <authorList>
            <person name="Jackson A.P."/>
            <person name="Berry A."/>
            <person name="Aslett M."/>
            <person name="Allison H.C."/>
            <person name="Burton P."/>
            <person name="Vavrova-Anderson J."/>
            <person name="Brown R."/>
            <person name="Browne H."/>
            <person name="Corton N."/>
            <person name="Hauser H."/>
            <person name="Gamble J."/>
            <person name="Gilderthorp R."/>
            <person name="Marcello L."/>
            <person name="McQuillan J."/>
            <person name="Otto T.D."/>
            <person name="Quail M.A."/>
            <person name="Sanders M.J."/>
            <person name="van Tonder A."/>
            <person name="Ginger M.L."/>
            <person name="Field M.C."/>
            <person name="Barry J.D."/>
            <person name="Hertz-Fowler C."/>
            <person name="Berriman M."/>
        </authorList>
    </citation>
    <scope>NUCLEOTIDE SEQUENCE [LARGE SCALE GENOMIC DNA]</scope>
    <source>
        <strain evidence="9 10">IL3000</strain>
    </source>
</reference>
<feature type="domain" description="Gamma tubulin complex component C-terminal" evidence="8">
    <location>
        <begin position="56"/>
        <end position="371"/>
    </location>
</feature>
<dbReference type="InterPro" id="IPR040457">
    <property type="entry name" value="GCP_C"/>
</dbReference>
<dbReference type="Gene3D" id="1.20.120.1900">
    <property type="entry name" value="Gamma-tubulin complex, C-terminal domain"/>
    <property type="match status" value="1"/>
</dbReference>
<evidence type="ECO:0000313" key="9">
    <source>
        <dbReference type="EMBL" id="CCD14759.1"/>
    </source>
</evidence>